<feature type="compositionally biased region" description="Polar residues" evidence="1">
    <location>
        <begin position="249"/>
        <end position="270"/>
    </location>
</feature>
<name>A0AAD2DBU4_EUPCR</name>
<accession>A0AAD2DBU4</accession>
<comment type="caution">
    <text evidence="2">The sequence shown here is derived from an EMBL/GenBank/DDBJ whole genome shotgun (WGS) entry which is preliminary data.</text>
</comment>
<evidence type="ECO:0000313" key="3">
    <source>
        <dbReference type="Proteomes" id="UP001295684"/>
    </source>
</evidence>
<gene>
    <name evidence="2" type="ORF">ECRASSUSDP1_LOCUS28646</name>
</gene>
<sequence length="337" mass="39118">MWIPQDGKCKMSSKLRNCTCNESSISKRIFIIFRTISQPILVSKVCFYLIFVAERDEYYAYPSDGKKNEDFLTKIHEEFNNKKVALQNEINPRVVKSAFSKFRKSINKAGAEKRKLSSEDTLKNNSSMKRTVSIELPYEIDLSHKNAFHPMDQLKSNTNCIFKNKAILQSRITNFPIKTKSPKNVKKLDMKEIVKTTEFKFEIDKSKKKRYVNRPYSGKPRKQNNSDKEKNRRSQDNLLKATKKRAKNQAFNGSSKEIKLSYSNQDNANRYPQEERQKNCDISSEKSSMQDQSSRTYKSSSMSSVQDYKRCSTHCVVSPLKLDGAAPKKTIQIRMEF</sequence>
<feature type="region of interest" description="Disordered" evidence="1">
    <location>
        <begin position="210"/>
        <end position="303"/>
    </location>
</feature>
<dbReference type="AlphaFoldDB" id="A0AAD2DBU4"/>
<proteinExistence type="predicted"/>
<feature type="compositionally biased region" description="Basic and acidic residues" evidence="1">
    <location>
        <begin position="224"/>
        <end position="235"/>
    </location>
</feature>
<organism evidence="2 3">
    <name type="scientific">Euplotes crassus</name>
    <dbReference type="NCBI Taxonomy" id="5936"/>
    <lineage>
        <taxon>Eukaryota</taxon>
        <taxon>Sar</taxon>
        <taxon>Alveolata</taxon>
        <taxon>Ciliophora</taxon>
        <taxon>Intramacronucleata</taxon>
        <taxon>Spirotrichea</taxon>
        <taxon>Hypotrichia</taxon>
        <taxon>Euplotida</taxon>
        <taxon>Euplotidae</taxon>
        <taxon>Moneuplotes</taxon>
    </lineage>
</organism>
<protein>
    <submittedName>
        <fullName evidence="2">Uncharacterized protein</fullName>
    </submittedName>
</protein>
<keyword evidence="3" id="KW-1185">Reference proteome</keyword>
<reference evidence="2" key="1">
    <citation type="submission" date="2023-07" db="EMBL/GenBank/DDBJ databases">
        <authorList>
            <consortium name="AG Swart"/>
            <person name="Singh M."/>
            <person name="Singh A."/>
            <person name="Seah K."/>
            <person name="Emmerich C."/>
        </authorList>
    </citation>
    <scope>NUCLEOTIDE SEQUENCE</scope>
    <source>
        <strain evidence="2">DP1</strain>
    </source>
</reference>
<dbReference type="Proteomes" id="UP001295684">
    <property type="component" value="Unassembled WGS sequence"/>
</dbReference>
<dbReference type="EMBL" id="CAMPGE010029540">
    <property type="protein sequence ID" value="CAI2387020.1"/>
    <property type="molecule type" value="Genomic_DNA"/>
</dbReference>
<evidence type="ECO:0000256" key="1">
    <source>
        <dbReference type="SAM" id="MobiDB-lite"/>
    </source>
</evidence>
<feature type="compositionally biased region" description="Low complexity" evidence="1">
    <location>
        <begin position="285"/>
        <end position="303"/>
    </location>
</feature>
<evidence type="ECO:0000313" key="2">
    <source>
        <dbReference type="EMBL" id="CAI2387020.1"/>
    </source>
</evidence>